<keyword evidence="3 6" id="KW-0812">Transmembrane</keyword>
<dbReference type="InterPro" id="IPR037185">
    <property type="entry name" value="EmrE-like"/>
</dbReference>
<feature type="transmembrane region" description="Helical" evidence="6">
    <location>
        <begin position="190"/>
        <end position="212"/>
    </location>
</feature>
<evidence type="ECO:0000256" key="5">
    <source>
        <dbReference type="ARBA" id="ARBA00023136"/>
    </source>
</evidence>
<evidence type="ECO:0000256" key="2">
    <source>
        <dbReference type="ARBA" id="ARBA00007362"/>
    </source>
</evidence>
<accession>A0A917V4K9</accession>
<evidence type="ECO:0000313" key="9">
    <source>
        <dbReference type="Proteomes" id="UP000600449"/>
    </source>
</evidence>
<feature type="transmembrane region" description="Helical" evidence="6">
    <location>
        <begin position="132"/>
        <end position="151"/>
    </location>
</feature>
<dbReference type="GO" id="GO:0016020">
    <property type="term" value="C:membrane"/>
    <property type="evidence" value="ECO:0007669"/>
    <property type="project" value="UniProtKB-SubCell"/>
</dbReference>
<feature type="transmembrane region" description="Helical" evidence="6">
    <location>
        <begin position="163"/>
        <end position="183"/>
    </location>
</feature>
<keyword evidence="4 6" id="KW-1133">Transmembrane helix</keyword>
<proteinExistence type="inferred from homology"/>
<comment type="subcellular location">
    <subcellularLocation>
        <location evidence="1">Membrane</location>
        <topology evidence="1">Multi-pass membrane protein</topology>
    </subcellularLocation>
</comment>
<evidence type="ECO:0000256" key="3">
    <source>
        <dbReference type="ARBA" id="ARBA00022692"/>
    </source>
</evidence>
<dbReference type="RefSeq" id="WP_188913122.1">
    <property type="nucleotide sequence ID" value="NZ_BMMF01000006.1"/>
</dbReference>
<protein>
    <submittedName>
        <fullName evidence="8">Membrane protein</fullName>
    </submittedName>
</protein>
<comment type="similarity">
    <text evidence="2">Belongs to the EamA transporter family.</text>
</comment>
<dbReference type="PANTHER" id="PTHR32322">
    <property type="entry name" value="INNER MEMBRANE TRANSPORTER"/>
    <property type="match status" value="1"/>
</dbReference>
<dbReference type="AlphaFoldDB" id="A0A917V4K9"/>
<dbReference type="Pfam" id="PF00892">
    <property type="entry name" value="EamA"/>
    <property type="match status" value="1"/>
</dbReference>
<dbReference type="PANTHER" id="PTHR32322:SF2">
    <property type="entry name" value="EAMA DOMAIN-CONTAINING PROTEIN"/>
    <property type="match status" value="1"/>
</dbReference>
<feature type="domain" description="EamA" evidence="7">
    <location>
        <begin position="165"/>
        <end position="293"/>
    </location>
</feature>
<evidence type="ECO:0000256" key="1">
    <source>
        <dbReference type="ARBA" id="ARBA00004141"/>
    </source>
</evidence>
<comment type="caution">
    <text evidence="8">The sequence shown here is derived from an EMBL/GenBank/DDBJ whole genome shotgun (WGS) entry which is preliminary data.</text>
</comment>
<dbReference type="SUPFAM" id="SSF103481">
    <property type="entry name" value="Multidrug resistance efflux transporter EmrE"/>
    <property type="match status" value="1"/>
</dbReference>
<feature type="transmembrane region" description="Helical" evidence="6">
    <location>
        <begin position="20"/>
        <end position="39"/>
    </location>
</feature>
<feature type="transmembrane region" description="Helical" evidence="6">
    <location>
        <begin position="103"/>
        <end position="125"/>
    </location>
</feature>
<evidence type="ECO:0000256" key="6">
    <source>
        <dbReference type="SAM" id="Phobius"/>
    </source>
</evidence>
<evidence type="ECO:0000256" key="4">
    <source>
        <dbReference type="ARBA" id="ARBA00022989"/>
    </source>
</evidence>
<gene>
    <name evidence="8" type="ORF">GCM10011322_23620</name>
</gene>
<keyword evidence="9" id="KW-1185">Reference proteome</keyword>
<feature type="transmembrane region" description="Helical" evidence="6">
    <location>
        <begin position="224"/>
        <end position="242"/>
    </location>
</feature>
<feature type="transmembrane region" description="Helical" evidence="6">
    <location>
        <begin position="51"/>
        <end position="67"/>
    </location>
</feature>
<dbReference type="InterPro" id="IPR050638">
    <property type="entry name" value="AA-Vitamin_Transporters"/>
</dbReference>
<name>A0A917V4K9_9HYPH</name>
<feature type="transmembrane region" description="Helical" evidence="6">
    <location>
        <begin position="79"/>
        <end position="97"/>
    </location>
</feature>
<evidence type="ECO:0000313" key="8">
    <source>
        <dbReference type="EMBL" id="GGK35929.1"/>
    </source>
</evidence>
<dbReference type="Proteomes" id="UP000600449">
    <property type="component" value="Unassembled WGS sequence"/>
</dbReference>
<sequence length="303" mass="31546">MAGTRVKARAAPTSGRTFAIGLGSAVAAMIVLQIGAALSTPVMKVHGALEITWLRLAFAAVLIWIVARPKIRTYSALQWRTALALGAAMALVNVGFYQSLVTIPIGVAVAIEFLGPLTVAALYLIRTDPRAVIWPICAAAGVLCLTVGPLGDFPSAAGPTAEQAIGMAWAASAAIGWGAYVVFMRRTGHAFAGLDGLAMSLAAATLITTPFALATSDGPPSTDALFAGLCLAVLVPLIPYALEMAALKRMHVREFGVCTSAEPVIAVLVGWFVLGQILGPMQLVGVVLVTLAMTRVMQLRRLE</sequence>
<dbReference type="EMBL" id="BMMF01000006">
    <property type="protein sequence ID" value="GGK35929.1"/>
    <property type="molecule type" value="Genomic_DNA"/>
</dbReference>
<reference evidence="8 9" key="1">
    <citation type="journal article" date="2014" name="Int. J. Syst. Evol. Microbiol.">
        <title>Complete genome sequence of Corynebacterium casei LMG S-19264T (=DSM 44701T), isolated from a smear-ripened cheese.</title>
        <authorList>
            <consortium name="US DOE Joint Genome Institute (JGI-PGF)"/>
            <person name="Walter F."/>
            <person name="Albersmeier A."/>
            <person name="Kalinowski J."/>
            <person name="Ruckert C."/>
        </authorList>
    </citation>
    <scope>NUCLEOTIDE SEQUENCE [LARGE SCALE GENOMIC DNA]</scope>
    <source>
        <strain evidence="8 9">CGMCC 1.9161</strain>
    </source>
</reference>
<evidence type="ECO:0000259" key="7">
    <source>
        <dbReference type="Pfam" id="PF00892"/>
    </source>
</evidence>
<dbReference type="InterPro" id="IPR000620">
    <property type="entry name" value="EamA_dom"/>
</dbReference>
<keyword evidence="5 6" id="KW-0472">Membrane</keyword>
<organism evidence="8 9">
    <name type="scientific">Salinarimonas ramus</name>
    <dbReference type="NCBI Taxonomy" id="690164"/>
    <lineage>
        <taxon>Bacteria</taxon>
        <taxon>Pseudomonadati</taxon>
        <taxon>Pseudomonadota</taxon>
        <taxon>Alphaproteobacteria</taxon>
        <taxon>Hyphomicrobiales</taxon>
        <taxon>Salinarimonadaceae</taxon>
        <taxon>Salinarimonas</taxon>
    </lineage>
</organism>